<dbReference type="EMBL" id="ADLD01000009">
    <property type="protein sequence ID" value="EHB92680.1"/>
    <property type="molecule type" value="Genomic_DNA"/>
</dbReference>
<proteinExistence type="predicted"/>
<comment type="caution">
    <text evidence="1">The sequence shown here is derived from an EMBL/GenBank/DDBJ whole genome shotgun (WGS) entry which is preliminary data.</text>
</comment>
<dbReference type="PATRIC" id="fig|742725.3.peg.939"/>
<keyword evidence="2" id="KW-1185">Reference proteome</keyword>
<gene>
    <name evidence="1" type="ORF">HMPREF9450_00884</name>
</gene>
<organism evidence="1 2">
    <name type="scientific">Alistipes indistinctus YIT 12060</name>
    <dbReference type="NCBI Taxonomy" id="742725"/>
    <lineage>
        <taxon>Bacteria</taxon>
        <taxon>Pseudomonadati</taxon>
        <taxon>Bacteroidota</taxon>
        <taxon>Bacteroidia</taxon>
        <taxon>Bacteroidales</taxon>
        <taxon>Rikenellaceae</taxon>
        <taxon>Alistipes</taxon>
    </lineage>
</organism>
<reference evidence="1 2" key="1">
    <citation type="submission" date="2011-08" db="EMBL/GenBank/DDBJ databases">
        <title>The Genome Sequence of Alistipes indistinctus YIT 12060.</title>
        <authorList>
            <consortium name="The Broad Institute Genome Sequencing Platform"/>
            <person name="Earl A."/>
            <person name="Ward D."/>
            <person name="Feldgarden M."/>
            <person name="Gevers D."/>
            <person name="Morotomi M."/>
            <person name="Young S.K."/>
            <person name="Zeng Q."/>
            <person name="Gargeya S."/>
            <person name="Fitzgerald M."/>
            <person name="Haas B."/>
            <person name="Abouelleil A."/>
            <person name="Alvarado L."/>
            <person name="Arachchi H.M."/>
            <person name="Berlin A."/>
            <person name="Brown A."/>
            <person name="Chapman S.B."/>
            <person name="Chen Z."/>
            <person name="Dunbar C."/>
            <person name="Freedman E."/>
            <person name="Gearin G."/>
            <person name="Gellesch M."/>
            <person name="Goldberg J."/>
            <person name="Griggs A."/>
            <person name="Gujja S."/>
            <person name="Heiman D."/>
            <person name="Howarth C."/>
            <person name="Larson L."/>
            <person name="Lui A."/>
            <person name="MacDonald P.J.P."/>
            <person name="Montmayeur A."/>
            <person name="Murphy C."/>
            <person name="Neiman D."/>
            <person name="Pearson M."/>
            <person name="Priest M."/>
            <person name="Roberts A."/>
            <person name="Saif S."/>
            <person name="Shea T."/>
            <person name="Shenoy N."/>
            <person name="Sisk P."/>
            <person name="Stolte C."/>
            <person name="Sykes S."/>
            <person name="Wortman J."/>
            <person name="Nusbaum C."/>
            <person name="Birren B."/>
        </authorList>
    </citation>
    <scope>NUCLEOTIDE SEQUENCE [LARGE SCALE GENOMIC DNA]</scope>
    <source>
        <strain evidence="1 2">YIT 12060</strain>
    </source>
</reference>
<protein>
    <submittedName>
        <fullName evidence="1">Uncharacterized protein</fullName>
    </submittedName>
</protein>
<dbReference type="GeneID" id="92816100"/>
<dbReference type="AlphaFoldDB" id="G5H741"/>
<sequence>MLGSIKSNCGAMGTPYTGIGSCPKKEGKVSALLITGKNALYPMESEDFVSGLSGYVTTADALKMYPIKGVVGMTINGGEVNAPDLGTYGGPVPTNLTAKNIAYQVDAGDCLYKEISKFNKRKMRVLRVDDEGFVYGTVVVRDGKNYFAGFEATLYAVRTPTDGSTAYNLSLYAYYTPSNESEEKNMHAFEVGLPNVPDGLIGVALKAGATGTASVVTACGGEDITAEYGDKWKANMFINDSGTAATTATFDSAAGLLSIAPAGKYRVASASVLEAGDILGLDGVGEYADVSASA</sequence>
<name>G5H741_9BACT</name>
<dbReference type="Proteomes" id="UP000006008">
    <property type="component" value="Unassembled WGS sequence"/>
</dbReference>
<dbReference type="STRING" id="742725.HMPREF9450_00884"/>
<dbReference type="PROSITE" id="PS51257">
    <property type="entry name" value="PROKAR_LIPOPROTEIN"/>
    <property type="match status" value="1"/>
</dbReference>
<dbReference type="HOGENOM" id="CLU_945399_0_0_10"/>
<evidence type="ECO:0000313" key="1">
    <source>
        <dbReference type="EMBL" id="EHB92680.1"/>
    </source>
</evidence>
<dbReference type="OrthoDB" id="9998116at2"/>
<accession>G5H741</accession>
<dbReference type="RefSeq" id="WP_009133690.1">
    <property type="nucleotide sequence ID" value="NZ_CP102250.1"/>
</dbReference>
<evidence type="ECO:0000313" key="2">
    <source>
        <dbReference type="Proteomes" id="UP000006008"/>
    </source>
</evidence>